<keyword evidence="5" id="KW-0969">Cilium</keyword>
<dbReference type="GO" id="GO:0042073">
    <property type="term" value="P:intraciliary transport"/>
    <property type="evidence" value="ECO:0007669"/>
    <property type="project" value="TreeGrafter"/>
</dbReference>
<dbReference type="InterPro" id="IPR055458">
    <property type="entry name" value="IFT52_GIFT"/>
</dbReference>
<dbReference type="Pfam" id="PF23352">
    <property type="entry name" value="IFT52_central"/>
    <property type="match status" value="1"/>
</dbReference>
<dbReference type="PANTHER" id="PTHR12969:SF7">
    <property type="entry name" value="INTRAFLAGELLAR TRANSPORT PROTEIN 52 HOMOLOG"/>
    <property type="match status" value="1"/>
</dbReference>
<evidence type="ECO:0000259" key="3">
    <source>
        <dbReference type="Pfam" id="PF23352"/>
    </source>
</evidence>
<feature type="domain" description="IFT52 GIFT" evidence="4">
    <location>
        <begin position="59"/>
        <end position="313"/>
    </location>
</feature>
<dbReference type="STRING" id="10195.A0A3M7RC96"/>
<dbReference type="Pfam" id="PF23355">
    <property type="entry name" value="IFT52_GIFT"/>
    <property type="match status" value="1"/>
</dbReference>
<dbReference type="InterPro" id="IPR055460">
    <property type="entry name" value="IFT52_central"/>
</dbReference>
<feature type="domain" description="IFT52 central" evidence="3">
    <location>
        <begin position="329"/>
        <end position="409"/>
    </location>
</feature>
<dbReference type="PANTHER" id="PTHR12969">
    <property type="entry name" value="NGD5/OSM-6/IFT52"/>
    <property type="match status" value="1"/>
</dbReference>
<feature type="region of interest" description="Disordered" evidence="1">
    <location>
        <begin position="1"/>
        <end position="34"/>
    </location>
</feature>
<protein>
    <submittedName>
        <fullName evidence="5">Intraflagellar transport 52-like protein</fullName>
    </submittedName>
</protein>
<gene>
    <name evidence="5" type="ORF">BpHYR1_007624</name>
</gene>
<reference evidence="5 6" key="1">
    <citation type="journal article" date="2018" name="Sci. Rep.">
        <title>Genomic signatures of local adaptation to the degree of environmental predictability in rotifers.</title>
        <authorList>
            <person name="Franch-Gras L."/>
            <person name="Hahn C."/>
            <person name="Garcia-Roger E.M."/>
            <person name="Carmona M.J."/>
            <person name="Serra M."/>
            <person name="Gomez A."/>
        </authorList>
    </citation>
    <scope>NUCLEOTIDE SEQUENCE [LARGE SCALE GENOMIC DNA]</scope>
    <source>
        <strain evidence="5">HYR1</strain>
    </source>
</reference>
<dbReference type="InterPro" id="IPR048643">
    <property type="entry name" value="Itf52_C"/>
</dbReference>
<dbReference type="OrthoDB" id="10259368at2759"/>
<keyword evidence="5" id="KW-0966">Cell projection</keyword>
<dbReference type="AlphaFoldDB" id="A0A3M7RC96"/>
<dbReference type="CDD" id="cd23683">
    <property type="entry name" value="IFT52_CTD"/>
    <property type="match status" value="1"/>
</dbReference>
<evidence type="ECO:0000313" key="5">
    <source>
        <dbReference type="EMBL" id="RNA21222.1"/>
    </source>
</evidence>
<dbReference type="GO" id="GO:0005814">
    <property type="term" value="C:centriole"/>
    <property type="evidence" value="ECO:0007669"/>
    <property type="project" value="TreeGrafter"/>
</dbReference>
<name>A0A3M7RC96_BRAPC</name>
<comment type="caution">
    <text evidence="5">The sequence shown here is derived from an EMBL/GenBank/DDBJ whole genome shotgun (WGS) entry which is preliminary data.</text>
</comment>
<dbReference type="Proteomes" id="UP000276133">
    <property type="component" value="Unassembled WGS sequence"/>
</dbReference>
<sequence length="540" mass="61103">MPVPTSKSGLIKEDLETNVGSSRSKNRRENRNVESNIQHDRLDLRDAQEQPKMDSNVNILFNQSKEELFSLASGYKKFQRELKSWKIITNRDEITIEKLLQARIFVSVGPQKKFQLSEIDALKQYTSVHNGSVLIMLSEGGEAKLNTNVNFLLEEYGINVNNDCIIRTTLYKYFNPKEALIPDGVLNRALSEVAGKNFDLAGDKNEQASQSLQFVYPFGSTLNVQKPAAPLLSSGSICFPIKRPLCAIYGCSSSTGSNSFAFKKTSQGRVCALGSSHIFHDSYIDKEENRKLLQVLIKYLTDDTCFLDQIDSEDPDVNEYNNIANIINISERVKTCLQDSEEIPRDLTNLFDDQLFSLDMKNLPKVITGFADLKIKHEPLPLISPQFETPLPPLKPAIYAPRFYEPDAPLLELFDLDEHFSSENARMAQLTNKCTDEDLEFYVRECAEILGVTRHLQQKERDAKGILAYIASRVLDGIIRYHCPNPGQLDQREAKTNFNDSLSKIALLATISSPTESFRFGMRYPMMLNIHQQSTASRTD</sequence>
<feature type="domain" description="Intraflagellar transport protein 52 C-terminal" evidence="2">
    <location>
        <begin position="420"/>
        <end position="470"/>
    </location>
</feature>
<accession>A0A3M7RC96</accession>
<dbReference type="GO" id="GO:0030992">
    <property type="term" value="C:intraciliary transport particle B"/>
    <property type="evidence" value="ECO:0007669"/>
    <property type="project" value="TreeGrafter"/>
</dbReference>
<keyword evidence="6" id="KW-1185">Reference proteome</keyword>
<dbReference type="EMBL" id="REGN01003707">
    <property type="protein sequence ID" value="RNA21222.1"/>
    <property type="molecule type" value="Genomic_DNA"/>
</dbReference>
<keyword evidence="5" id="KW-0282">Flagellum</keyword>
<dbReference type="InterPro" id="IPR039975">
    <property type="entry name" value="IFT52"/>
</dbReference>
<dbReference type="GO" id="GO:0005929">
    <property type="term" value="C:cilium"/>
    <property type="evidence" value="ECO:0007669"/>
    <property type="project" value="TreeGrafter"/>
</dbReference>
<dbReference type="Pfam" id="PF21178">
    <property type="entry name" value="Itf52_C"/>
    <property type="match status" value="1"/>
</dbReference>
<evidence type="ECO:0000259" key="4">
    <source>
        <dbReference type="Pfam" id="PF23355"/>
    </source>
</evidence>
<evidence type="ECO:0000256" key="1">
    <source>
        <dbReference type="SAM" id="MobiDB-lite"/>
    </source>
</evidence>
<dbReference type="Gene3D" id="6.10.250.2800">
    <property type="match status" value="1"/>
</dbReference>
<evidence type="ECO:0000313" key="6">
    <source>
        <dbReference type="Proteomes" id="UP000276133"/>
    </source>
</evidence>
<dbReference type="GO" id="GO:0060271">
    <property type="term" value="P:cilium assembly"/>
    <property type="evidence" value="ECO:0007669"/>
    <property type="project" value="TreeGrafter"/>
</dbReference>
<proteinExistence type="predicted"/>
<evidence type="ECO:0000259" key="2">
    <source>
        <dbReference type="Pfam" id="PF21178"/>
    </source>
</evidence>
<organism evidence="5 6">
    <name type="scientific">Brachionus plicatilis</name>
    <name type="common">Marine rotifer</name>
    <name type="synonym">Brachionus muelleri</name>
    <dbReference type="NCBI Taxonomy" id="10195"/>
    <lineage>
        <taxon>Eukaryota</taxon>
        <taxon>Metazoa</taxon>
        <taxon>Spiralia</taxon>
        <taxon>Gnathifera</taxon>
        <taxon>Rotifera</taxon>
        <taxon>Eurotatoria</taxon>
        <taxon>Monogononta</taxon>
        <taxon>Pseudotrocha</taxon>
        <taxon>Ploima</taxon>
        <taxon>Brachionidae</taxon>
        <taxon>Brachionus</taxon>
    </lineage>
</organism>